<evidence type="ECO:0000256" key="6">
    <source>
        <dbReference type="ARBA" id="ARBA00023163"/>
    </source>
</evidence>
<dbReference type="RefSeq" id="WP_060743119.1">
    <property type="nucleotide sequence ID" value="NZ_CP012831.1"/>
</dbReference>
<gene>
    <name evidence="9" type="ORF">AO356_14005</name>
</gene>
<keyword evidence="4" id="KW-0238">DNA-binding</keyword>
<organism evidence="9 10">
    <name type="scientific">Pseudomonas fluorescens</name>
    <dbReference type="NCBI Taxonomy" id="294"/>
    <lineage>
        <taxon>Bacteria</taxon>
        <taxon>Pseudomonadati</taxon>
        <taxon>Pseudomonadota</taxon>
        <taxon>Gammaproteobacteria</taxon>
        <taxon>Pseudomonadales</taxon>
        <taxon>Pseudomonadaceae</taxon>
        <taxon>Pseudomonas</taxon>
    </lineage>
</organism>
<dbReference type="PANTHER" id="PTHR46565">
    <property type="entry name" value="COLD SHOCK DOMAIN PROTEIN 2"/>
    <property type="match status" value="1"/>
</dbReference>
<dbReference type="PROSITE" id="PS51857">
    <property type="entry name" value="CSD_2"/>
    <property type="match status" value="1"/>
</dbReference>
<dbReference type="SUPFAM" id="SSF50249">
    <property type="entry name" value="Nucleic acid-binding proteins"/>
    <property type="match status" value="1"/>
</dbReference>
<dbReference type="Proteomes" id="UP000059425">
    <property type="component" value="Chromosome"/>
</dbReference>
<evidence type="ECO:0000313" key="9">
    <source>
        <dbReference type="EMBL" id="ALI11059.1"/>
    </source>
</evidence>
<name>A0A0N9WZM8_PSEFL</name>
<dbReference type="PIRSF" id="PIRSF002599">
    <property type="entry name" value="Cold_shock_A"/>
    <property type="match status" value="1"/>
</dbReference>
<feature type="domain" description="CSD" evidence="8">
    <location>
        <begin position="4"/>
        <end position="69"/>
    </location>
</feature>
<accession>A0A0N9WZM8</accession>
<dbReference type="InterPro" id="IPR019844">
    <property type="entry name" value="CSD_CS"/>
</dbReference>
<evidence type="ECO:0000259" key="8">
    <source>
        <dbReference type="PROSITE" id="PS51857"/>
    </source>
</evidence>
<dbReference type="InterPro" id="IPR002059">
    <property type="entry name" value="CSP_DNA-bd"/>
</dbReference>
<dbReference type="PROSITE" id="PS00352">
    <property type="entry name" value="CSD_1"/>
    <property type="match status" value="1"/>
</dbReference>
<keyword evidence="6" id="KW-0804">Transcription</keyword>
<evidence type="ECO:0000256" key="1">
    <source>
        <dbReference type="ARBA" id="ARBA00004496"/>
    </source>
</evidence>
<evidence type="ECO:0000313" key="10">
    <source>
        <dbReference type="Proteomes" id="UP000059425"/>
    </source>
</evidence>
<dbReference type="PRINTS" id="PR00050">
    <property type="entry name" value="COLDSHOCK"/>
</dbReference>
<dbReference type="GO" id="GO:0003677">
    <property type="term" value="F:DNA binding"/>
    <property type="evidence" value="ECO:0007669"/>
    <property type="project" value="UniProtKB-KW"/>
</dbReference>
<dbReference type="SMART" id="SM00357">
    <property type="entry name" value="CSP"/>
    <property type="match status" value="1"/>
</dbReference>
<evidence type="ECO:0000256" key="2">
    <source>
        <dbReference type="ARBA" id="ARBA00022490"/>
    </source>
</evidence>
<dbReference type="InterPro" id="IPR011129">
    <property type="entry name" value="CSD"/>
</dbReference>
<evidence type="ECO:0000256" key="7">
    <source>
        <dbReference type="RuleBase" id="RU000408"/>
    </source>
</evidence>
<dbReference type="CDD" id="cd04458">
    <property type="entry name" value="CSP_CDS"/>
    <property type="match status" value="1"/>
</dbReference>
<protein>
    <submittedName>
        <fullName evidence="9">Cold-shock protein</fullName>
    </submittedName>
</protein>
<evidence type="ECO:0000256" key="4">
    <source>
        <dbReference type="ARBA" id="ARBA00023125"/>
    </source>
</evidence>
<dbReference type="FunFam" id="2.40.50.140:FF:000006">
    <property type="entry name" value="Cold shock protein CspC"/>
    <property type="match status" value="1"/>
</dbReference>
<evidence type="ECO:0000256" key="5">
    <source>
        <dbReference type="ARBA" id="ARBA00023159"/>
    </source>
</evidence>
<dbReference type="OrthoDB" id="9810590at2"/>
<dbReference type="GO" id="GO:0005829">
    <property type="term" value="C:cytosol"/>
    <property type="evidence" value="ECO:0007669"/>
    <property type="project" value="UniProtKB-ARBA"/>
</dbReference>
<keyword evidence="2" id="KW-0963">Cytoplasm</keyword>
<evidence type="ECO:0000256" key="3">
    <source>
        <dbReference type="ARBA" id="ARBA00023015"/>
    </source>
</evidence>
<dbReference type="Pfam" id="PF00313">
    <property type="entry name" value="CSD"/>
    <property type="match status" value="1"/>
</dbReference>
<comment type="subcellular location">
    <subcellularLocation>
        <location evidence="1 7">Cytoplasm</location>
    </subcellularLocation>
</comment>
<dbReference type="PANTHER" id="PTHR46565:SF20">
    <property type="entry name" value="COLD SHOCK DOMAIN-CONTAINING PROTEIN 4"/>
    <property type="match status" value="1"/>
</dbReference>
<dbReference type="EMBL" id="CP012831">
    <property type="protein sequence ID" value="ALI11059.1"/>
    <property type="molecule type" value="Genomic_DNA"/>
</dbReference>
<keyword evidence="5" id="KW-0010">Activator</keyword>
<dbReference type="InterPro" id="IPR012156">
    <property type="entry name" value="Cold_shock_CspA"/>
</dbReference>
<sequence length="70" mass="7764">MNDRIKGTVKWFNDAKGYGFITCGNGGEELFVHYSAIAGEGYKTLKQKQTVSFEIEKGTKGMQATRVTPE</sequence>
<dbReference type="AlphaFoldDB" id="A0A0N9WZM8"/>
<dbReference type="InterPro" id="IPR012340">
    <property type="entry name" value="NA-bd_OB-fold"/>
</dbReference>
<reference evidence="9 10" key="2">
    <citation type="journal article" date="2018" name="Nature">
        <title>Mutant phenotypes for thousands of bacterial genes of unknown function.</title>
        <authorList>
            <person name="Price M.N."/>
            <person name="Wetmore K.M."/>
            <person name="Waters R.J."/>
            <person name="Callaghan M."/>
            <person name="Ray J."/>
            <person name="Liu H."/>
            <person name="Kuehl J.V."/>
            <person name="Melnyk R.A."/>
            <person name="Lamson J.S."/>
            <person name="Suh Y."/>
            <person name="Carlson H.K."/>
            <person name="Esquivel Z."/>
            <person name="Sadeeshkumar H."/>
            <person name="Chakraborty R."/>
            <person name="Zane G.M."/>
            <person name="Rubin B.E."/>
            <person name="Wall J.D."/>
            <person name="Visel A."/>
            <person name="Bristow J."/>
            <person name="Blow M.J."/>
            <person name="Arkin A.P."/>
            <person name="Deutschbauer A.M."/>
        </authorList>
    </citation>
    <scope>NUCLEOTIDE SEQUENCE [LARGE SCALE GENOMIC DNA]</scope>
    <source>
        <strain evidence="9 10">FW300-N2C3</strain>
    </source>
</reference>
<keyword evidence="3" id="KW-0805">Transcription regulation</keyword>
<proteinExistence type="predicted"/>
<dbReference type="Gene3D" id="2.40.50.140">
    <property type="entry name" value="Nucleic acid-binding proteins"/>
    <property type="match status" value="1"/>
</dbReference>
<reference evidence="10" key="1">
    <citation type="submission" date="2015-09" db="EMBL/GenBank/DDBJ databases">
        <title>Whole genome sequence of Pseudomonas fluorescens FW300-N2C3.</title>
        <authorList>
            <person name="Ray J."/>
            <person name="Melnyk R."/>
            <person name="Deutschbauer A."/>
        </authorList>
    </citation>
    <scope>NUCLEOTIDE SEQUENCE [LARGE SCALE GENOMIC DNA]</scope>
    <source>
        <strain evidence="10">FW300-N2C3</strain>
    </source>
</reference>